<sequence length="92" mass="10285">MTWWHLHNWLIATSSIQYLPPGSVVTENNTTCQIVPGSWRNNGRNTEGMGDITSGIGSNNYSNEAGKLRDSYADYFMDSGSVPWQLKMISVE</sequence>
<feature type="signal peptide" evidence="1">
    <location>
        <begin position="1"/>
        <end position="26"/>
    </location>
</feature>
<feature type="chain" id="PRO_5043967471" evidence="1">
    <location>
        <begin position="27"/>
        <end position="92"/>
    </location>
</feature>
<keyword evidence="3" id="KW-1185">Reference proteome</keyword>
<dbReference type="AlphaFoldDB" id="A0AAV8XG18"/>
<reference evidence="2" key="1">
    <citation type="journal article" date="2023" name="Insect Mol. Biol.">
        <title>Genome sequencing provides insights into the evolution of gene families encoding plant cell wall-degrading enzymes in longhorned beetles.</title>
        <authorList>
            <person name="Shin N.R."/>
            <person name="Okamura Y."/>
            <person name="Kirsch R."/>
            <person name="Pauchet Y."/>
        </authorList>
    </citation>
    <scope>NUCLEOTIDE SEQUENCE</scope>
    <source>
        <strain evidence="2">RBIC_L_NR</strain>
    </source>
</reference>
<comment type="caution">
    <text evidence="2">The sequence shown here is derived from an EMBL/GenBank/DDBJ whole genome shotgun (WGS) entry which is preliminary data.</text>
</comment>
<organism evidence="2 3">
    <name type="scientific">Rhamnusium bicolor</name>
    <dbReference type="NCBI Taxonomy" id="1586634"/>
    <lineage>
        <taxon>Eukaryota</taxon>
        <taxon>Metazoa</taxon>
        <taxon>Ecdysozoa</taxon>
        <taxon>Arthropoda</taxon>
        <taxon>Hexapoda</taxon>
        <taxon>Insecta</taxon>
        <taxon>Pterygota</taxon>
        <taxon>Neoptera</taxon>
        <taxon>Endopterygota</taxon>
        <taxon>Coleoptera</taxon>
        <taxon>Polyphaga</taxon>
        <taxon>Cucujiformia</taxon>
        <taxon>Chrysomeloidea</taxon>
        <taxon>Cerambycidae</taxon>
        <taxon>Lepturinae</taxon>
        <taxon>Rhagiini</taxon>
        <taxon>Rhamnusium</taxon>
    </lineage>
</organism>
<name>A0AAV8XG18_9CUCU</name>
<evidence type="ECO:0000313" key="3">
    <source>
        <dbReference type="Proteomes" id="UP001162156"/>
    </source>
</evidence>
<evidence type="ECO:0000256" key="1">
    <source>
        <dbReference type="SAM" id="SignalP"/>
    </source>
</evidence>
<dbReference type="EMBL" id="JANEYF010003282">
    <property type="protein sequence ID" value="KAJ8937706.1"/>
    <property type="molecule type" value="Genomic_DNA"/>
</dbReference>
<proteinExistence type="predicted"/>
<dbReference type="Proteomes" id="UP001162156">
    <property type="component" value="Unassembled WGS sequence"/>
</dbReference>
<accession>A0AAV8XG18</accession>
<keyword evidence="1" id="KW-0732">Signal</keyword>
<gene>
    <name evidence="2" type="ORF">NQ314_011762</name>
</gene>
<evidence type="ECO:0000313" key="2">
    <source>
        <dbReference type="EMBL" id="KAJ8937706.1"/>
    </source>
</evidence>
<protein>
    <submittedName>
        <fullName evidence="2">Uncharacterized protein</fullName>
    </submittedName>
</protein>